<evidence type="ECO:0000256" key="2">
    <source>
        <dbReference type="ARBA" id="ARBA00004286"/>
    </source>
</evidence>
<dbReference type="PANTHER" id="PTHR48225">
    <property type="entry name" value="HORMA DOMAIN-CONTAINING PROTEIN 1"/>
    <property type="match status" value="1"/>
</dbReference>
<dbReference type="GO" id="GO:0005634">
    <property type="term" value="C:nucleus"/>
    <property type="evidence" value="ECO:0007669"/>
    <property type="project" value="UniProtKB-SubCell"/>
</dbReference>
<dbReference type="InterPro" id="IPR003511">
    <property type="entry name" value="HORMA_dom"/>
</dbReference>
<dbReference type="PROSITE" id="PS50815">
    <property type="entry name" value="HORMA"/>
    <property type="match status" value="1"/>
</dbReference>
<evidence type="ECO:0000313" key="10">
    <source>
        <dbReference type="RefSeq" id="XP_031432156.1"/>
    </source>
</evidence>
<evidence type="ECO:0000256" key="1">
    <source>
        <dbReference type="ARBA" id="ARBA00004123"/>
    </source>
</evidence>
<evidence type="ECO:0000313" key="8">
    <source>
        <dbReference type="Proteomes" id="UP000515152"/>
    </source>
</evidence>
<proteinExistence type="predicted"/>
<keyword evidence="8" id="KW-1185">Reference proteome</keyword>
<dbReference type="CTD" id="84072"/>
<sequence length="391" mass="44895">MAFEQRLRTVNQEAQLIPSVVDTEQQSLVVVKKLLAIAVSTITYLRGLFPEKAYGSKYVEEQKVMILRDERSCPGAKQIVQWMHGCFDALQKKYLRMVRLSIYTDPEDPQKVTECYQFKIQYTEKGPLIDFESNSNKKVSKMSCNNTKKASILLVRKLYTLMQYLGPLPDSVCLSMTLTYYDDVTPEEYQPPGFKEGDSDSITFEKEQVKLTMGEVVTPFHTLKVDVTTERERLEQIDDGEAQCVRDRPGVKMTEEEEEILNITTTAQQSNMLNDPEMPDNEITIESSVMVSHQRRMKQCEEKLDNSLASQMESVTKNTAELEVATRRTRSGRIIKPSMEEVAGTVEPPKKKRQTKSPKNKDLSQMDFPLSQDPQPSHPKKRKYSEPKECY</sequence>
<dbReference type="OrthoDB" id="1928087at2759"/>
<dbReference type="PANTHER" id="PTHR48225:SF3">
    <property type="entry name" value="HORMA DOMAIN-CONTAINING PROTEIN 1"/>
    <property type="match status" value="1"/>
</dbReference>
<dbReference type="AlphaFoldDB" id="A0A6P8GAJ7"/>
<feature type="region of interest" description="Disordered" evidence="6">
    <location>
        <begin position="326"/>
        <end position="391"/>
    </location>
</feature>
<dbReference type="InterPro" id="IPR051294">
    <property type="entry name" value="HORMA_MeioticProgression"/>
</dbReference>
<gene>
    <name evidence="9 10 11" type="primary">hormad1</name>
</gene>
<accession>A0A6P8GAJ7</accession>
<dbReference type="RefSeq" id="XP_031432157.1">
    <property type="nucleotide sequence ID" value="XM_031576297.1"/>
</dbReference>
<dbReference type="KEGG" id="char:105891925"/>
<evidence type="ECO:0000259" key="7">
    <source>
        <dbReference type="PROSITE" id="PS50815"/>
    </source>
</evidence>
<dbReference type="InterPro" id="IPR036570">
    <property type="entry name" value="HORMA_dom_sf"/>
</dbReference>
<dbReference type="SUPFAM" id="SSF56019">
    <property type="entry name" value="The spindle assembly checkpoint protein mad2"/>
    <property type="match status" value="1"/>
</dbReference>
<evidence type="ECO:0000313" key="11">
    <source>
        <dbReference type="RefSeq" id="XP_031432157.1"/>
    </source>
</evidence>
<evidence type="ECO:0000256" key="3">
    <source>
        <dbReference type="ARBA" id="ARBA00022454"/>
    </source>
</evidence>
<dbReference type="Pfam" id="PF02301">
    <property type="entry name" value="HORMA"/>
    <property type="match status" value="1"/>
</dbReference>
<dbReference type="GO" id="GO:0051321">
    <property type="term" value="P:meiotic cell cycle"/>
    <property type="evidence" value="ECO:0007669"/>
    <property type="project" value="UniProtKB-KW"/>
</dbReference>
<keyword evidence="4" id="KW-0539">Nucleus</keyword>
<organism evidence="8 9">
    <name type="scientific">Clupea harengus</name>
    <name type="common">Atlantic herring</name>
    <dbReference type="NCBI Taxonomy" id="7950"/>
    <lineage>
        <taxon>Eukaryota</taxon>
        <taxon>Metazoa</taxon>
        <taxon>Chordata</taxon>
        <taxon>Craniata</taxon>
        <taxon>Vertebrata</taxon>
        <taxon>Euteleostomi</taxon>
        <taxon>Actinopterygii</taxon>
        <taxon>Neopterygii</taxon>
        <taxon>Teleostei</taxon>
        <taxon>Clupei</taxon>
        <taxon>Clupeiformes</taxon>
        <taxon>Clupeoidei</taxon>
        <taxon>Clupeidae</taxon>
        <taxon>Clupea</taxon>
    </lineage>
</organism>
<feature type="domain" description="HORMA" evidence="7">
    <location>
        <begin position="25"/>
        <end position="227"/>
    </location>
</feature>
<evidence type="ECO:0000256" key="4">
    <source>
        <dbReference type="ARBA" id="ARBA00023242"/>
    </source>
</evidence>
<keyword evidence="3" id="KW-0158">Chromosome</keyword>
<reference evidence="9 10" key="1">
    <citation type="submission" date="2025-04" db="UniProtKB">
        <authorList>
            <consortium name="RefSeq"/>
        </authorList>
    </citation>
    <scope>IDENTIFICATION</scope>
</reference>
<evidence type="ECO:0000313" key="9">
    <source>
        <dbReference type="RefSeq" id="XP_031432155.1"/>
    </source>
</evidence>
<dbReference type="GeneID" id="105891925"/>
<dbReference type="GO" id="GO:0005694">
    <property type="term" value="C:chromosome"/>
    <property type="evidence" value="ECO:0007669"/>
    <property type="project" value="UniProtKB-SubCell"/>
</dbReference>
<comment type="subcellular location">
    <subcellularLocation>
        <location evidence="2">Chromosome</location>
    </subcellularLocation>
    <subcellularLocation>
        <location evidence="1">Nucleus</location>
    </subcellularLocation>
</comment>
<dbReference type="RefSeq" id="XP_031432156.1">
    <property type="nucleotide sequence ID" value="XM_031576296.1"/>
</dbReference>
<protein>
    <submittedName>
        <fullName evidence="9 10">HORMA domain-containing protein 1 isoform X1</fullName>
    </submittedName>
</protein>
<evidence type="ECO:0000256" key="6">
    <source>
        <dbReference type="SAM" id="MobiDB-lite"/>
    </source>
</evidence>
<dbReference type="Gene3D" id="3.30.900.10">
    <property type="entry name" value="HORMA domain"/>
    <property type="match status" value="1"/>
</dbReference>
<dbReference type="Proteomes" id="UP000515152">
    <property type="component" value="Chromosome 11"/>
</dbReference>
<dbReference type="RefSeq" id="XP_031432155.1">
    <property type="nucleotide sequence ID" value="XM_031576295.2"/>
</dbReference>
<keyword evidence="5" id="KW-0469">Meiosis</keyword>
<evidence type="ECO:0000256" key="5">
    <source>
        <dbReference type="ARBA" id="ARBA00023254"/>
    </source>
</evidence>
<name>A0A6P8GAJ7_CLUHA</name>